<evidence type="ECO:0000313" key="1">
    <source>
        <dbReference type="EMBL" id="MED6282482.1"/>
    </source>
</evidence>
<name>A0ABU7E5G2_9TELE</name>
<reference evidence="1 2" key="1">
    <citation type="submission" date="2021-06" db="EMBL/GenBank/DDBJ databases">
        <authorList>
            <person name="Palmer J.M."/>
        </authorList>
    </citation>
    <scope>NUCLEOTIDE SEQUENCE [LARGE SCALE GENOMIC DNA]</scope>
    <source>
        <strain evidence="1 2">CL_MEX2019</strain>
        <tissue evidence="1">Muscle</tissue>
    </source>
</reference>
<comment type="caution">
    <text evidence="1">The sequence shown here is derived from an EMBL/GenBank/DDBJ whole genome shotgun (WGS) entry which is preliminary data.</text>
</comment>
<dbReference type="Proteomes" id="UP001352852">
    <property type="component" value="Unassembled WGS sequence"/>
</dbReference>
<feature type="non-terminal residue" evidence="1">
    <location>
        <position position="181"/>
    </location>
</feature>
<dbReference type="PANTHER" id="PTHR14149">
    <property type="entry name" value="RAS GTPASE-ACTIVATING PROTEIN WITH IQ MOTIF"/>
    <property type="match status" value="1"/>
</dbReference>
<dbReference type="PANTHER" id="PTHR14149:SF12">
    <property type="entry name" value="RAS GTPASE-ACTIVATING-LIKE PROTEIN IQGAP2"/>
    <property type="match status" value="1"/>
</dbReference>
<accession>A0ABU7E5G2</accession>
<keyword evidence="2" id="KW-1185">Reference proteome</keyword>
<proteinExistence type="predicted"/>
<organism evidence="1 2">
    <name type="scientific">Characodon lateralis</name>
    <dbReference type="NCBI Taxonomy" id="208331"/>
    <lineage>
        <taxon>Eukaryota</taxon>
        <taxon>Metazoa</taxon>
        <taxon>Chordata</taxon>
        <taxon>Craniata</taxon>
        <taxon>Vertebrata</taxon>
        <taxon>Euteleostomi</taxon>
        <taxon>Actinopterygii</taxon>
        <taxon>Neopterygii</taxon>
        <taxon>Teleostei</taxon>
        <taxon>Neoteleostei</taxon>
        <taxon>Acanthomorphata</taxon>
        <taxon>Ovalentaria</taxon>
        <taxon>Atherinomorphae</taxon>
        <taxon>Cyprinodontiformes</taxon>
        <taxon>Goodeidae</taxon>
        <taxon>Characodon</taxon>
    </lineage>
</organism>
<sequence>EEISNMRSELDKYGIQMPAFSKIGGILANELSGDEAALHAAVIAINEAVERGQASVTMGVLRNPNAMLRNTQEVLAQDYQDTLKQAKTRKRDQSSGRRLSVATEERDVYEELLTQQEIQSCIDRVNTQAAVRKVNQAVVVQDEAALLAALRLEALSLLGVQEANSCLYLEHFTAYTQQKSK</sequence>
<evidence type="ECO:0000313" key="2">
    <source>
        <dbReference type="Proteomes" id="UP001352852"/>
    </source>
</evidence>
<feature type="non-terminal residue" evidence="1">
    <location>
        <position position="1"/>
    </location>
</feature>
<gene>
    <name evidence="1" type="ORF">CHARACLAT_032617</name>
</gene>
<protein>
    <submittedName>
        <fullName evidence="1">Uncharacterized protein</fullName>
    </submittedName>
</protein>
<dbReference type="EMBL" id="JAHUTJ010046944">
    <property type="protein sequence ID" value="MED6282482.1"/>
    <property type="molecule type" value="Genomic_DNA"/>
</dbReference>